<keyword evidence="3" id="KW-1185">Reference proteome</keyword>
<name>A0AAW0MIM8_9GOBI</name>
<feature type="compositionally biased region" description="Basic and acidic residues" evidence="1">
    <location>
        <begin position="106"/>
        <end position="119"/>
    </location>
</feature>
<organism evidence="2 3">
    <name type="scientific">Mugilogobius chulae</name>
    <name type="common">yellowstripe goby</name>
    <dbReference type="NCBI Taxonomy" id="88201"/>
    <lineage>
        <taxon>Eukaryota</taxon>
        <taxon>Metazoa</taxon>
        <taxon>Chordata</taxon>
        <taxon>Craniata</taxon>
        <taxon>Vertebrata</taxon>
        <taxon>Euteleostomi</taxon>
        <taxon>Actinopterygii</taxon>
        <taxon>Neopterygii</taxon>
        <taxon>Teleostei</taxon>
        <taxon>Neoteleostei</taxon>
        <taxon>Acanthomorphata</taxon>
        <taxon>Gobiaria</taxon>
        <taxon>Gobiiformes</taxon>
        <taxon>Gobioidei</taxon>
        <taxon>Gobiidae</taxon>
        <taxon>Gobionellinae</taxon>
        <taxon>Mugilogobius</taxon>
    </lineage>
</organism>
<comment type="caution">
    <text evidence="2">The sequence shown here is derived from an EMBL/GenBank/DDBJ whole genome shotgun (WGS) entry which is preliminary data.</text>
</comment>
<evidence type="ECO:0000313" key="2">
    <source>
        <dbReference type="EMBL" id="KAK7878931.1"/>
    </source>
</evidence>
<feature type="compositionally biased region" description="Basic and acidic residues" evidence="1">
    <location>
        <begin position="151"/>
        <end position="167"/>
    </location>
</feature>
<accession>A0AAW0MIM8</accession>
<feature type="region of interest" description="Disordered" evidence="1">
    <location>
        <begin position="81"/>
        <end position="119"/>
    </location>
</feature>
<sequence>MEAEETEAENSVLFAAGKSVLSCCCLLIDPHFTFASDASLLSPRLRTVQSSLKHSLFRRTLPPPKAGLASSSALLQIPRDLRLPPSSAPGSSRETSAAPRAQRRTRAAEARTRDGREFETRLQPRRGWKWIKCERDSAQHRPEQGAGIQRQSERKQASKLLFRRDSSPRSVRRATFFKKRREGSNRRRRAGREEASAREEEEGRRRSKVCPSLHIPSEGNAILSALLCASASAALSRARSITARASIHPDPEQQRRGFGGSVSPAARGPPPPRLAPSSSSPFATMSRRKQPNPNKVQPGE</sequence>
<feature type="compositionally biased region" description="Polar residues" evidence="1">
    <location>
        <begin position="291"/>
        <end position="300"/>
    </location>
</feature>
<proteinExistence type="predicted"/>
<evidence type="ECO:0000256" key="1">
    <source>
        <dbReference type="SAM" id="MobiDB-lite"/>
    </source>
</evidence>
<dbReference type="Proteomes" id="UP001460270">
    <property type="component" value="Unassembled WGS sequence"/>
</dbReference>
<reference evidence="3" key="1">
    <citation type="submission" date="2024-04" db="EMBL/GenBank/DDBJ databases">
        <title>Salinicola lusitanus LLJ914,a marine bacterium isolated from the Okinawa Trough.</title>
        <authorList>
            <person name="Li J."/>
        </authorList>
    </citation>
    <scope>NUCLEOTIDE SEQUENCE [LARGE SCALE GENOMIC DNA]</scope>
</reference>
<feature type="region of interest" description="Disordered" evidence="1">
    <location>
        <begin position="137"/>
        <end position="208"/>
    </location>
</feature>
<protein>
    <submittedName>
        <fullName evidence="2">Uncharacterized protein</fullName>
    </submittedName>
</protein>
<dbReference type="AlphaFoldDB" id="A0AAW0MIM8"/>
<feature type="compositionally biased region" description="Basic and acidic residues" evidence="1">
    <location>
        <begin position="191"/>
        <end position="204"/>
    </location>
</feature>
<gene>
    <name evidence="2" type="ORF">WMY93_034222</name>
</gene>
<evidence type="ECO:0000313" key="3">
    <source>
        <dbReference type="Proteomes" id="UP001460270"/>
    </source>
</evidence>
<feature type="region of interest" description="Disordered" evidence="1">
    <location>
        <begin position="244"/>
        <end position="300"/>
    </location>
</feature>
<dbReference type="EMBL" id="JBBPFD010000426">
    <property type="protein sequence ID" value="KAK7878931.1"/>
    <property type="molecule type" value="Genomic_DNA"/>
</dbReference>
<feature type="compositionally biased region" description="Basic residues" evidence="1">
    <location>
        <begin position="170"/>
        <end position="190"/>
    </location>
</feature>